<dbReference type="EMBL" id="ATNM01000074">
    <property type="protein sequence ID" value="EPR69138.1"/>
    <property type="molecule type" value="Genomic_DNA"/>
</dbReference>
<keyword evidence="4" id="KW-0732">Signal</keyword>
<keyword evidence="5 8" id="KW-0378">Hydrolase</keyword>
<evidence type="ECO:0000313" key="8">
    <source>
        <dbReference type="EMBL" id="EPR69138.1"/>
    </source>
</evidence>
<protein>
    <submittedName>
        <fullName evidence="8">Arylsulfatase</fullName>
        <ecNumber evidence="8">3.1.6.1</ecNumber>
    </submittedName>
</protein>
<reference evidence="8 9" key="1">
    <citation type="journal article" date="2013" name="Genome Announc.">
        <title>Draft Genome Sequence of Cyclobacterium qasimii Strain M12-11BT, Isolated from Arctic Marine Sediment.</title>
        <authorList>
            <person name="Shivaji S."/>
            <person name="Ara S."/>
            <person name="Singh A."/>
            <person name="Kumar Pinnaka A."/>
        </authorList>
    </citation>
    <scope>NUCLEOTIDE SEQUENCE [LARGE SCALE GENOMIC DNA]</scope>
    <source>
        <strain evidence="8 9">M12-11B</strain>
    </source>
</reference>
<dbReference type="PROSITE" id="PS00523">
    <property type="entry name" value="SULFATASE_1"/>
    <property type="match status" value="1"/>
</dbReference>
<feature type="domain" description="Sulfatase N-terminal" evidence="7">
    <location>
        <begin position="48"/>
        <end position="382"/>
    </location>
</feature>
<dbReference type="PROSITE" id="PS00149">
    <property type="entry name" value="SULFATASE_2"/>
    <property type="match status" value="1"/>
</dbReference>
<dbReference type="GO" id="GO:0046872">
    <property type="term" value="F:metal ion binding"/>
    <property type="evidence" value="ECO:0007669"/>
    <property type="project" value="UniProtKB-KW"/>
</dbReference>
<dbReference type="AlphaFoldDB" id="S7WYY7"/>
<dbReference type="Proteomes" id="UP000014974">
    <property type="component" value="Unassembled WGS sequence"/>
</dbReference>
<dbReference type="InterPro" id="IPR017850">
    <property type="entry name" value="Alkaline_phosphatase_core_sf"/>
</dbReference>
<dbReference type="InterPro" id="IPR000917">
    <property type="entry name" value="Sulfatase_N"/>
</dbReference>
<proteinExistence type="inferred from homology"/>
<dbReference type="PANTHER" id="PTHR42693:SF42">
    <property type="entry name" value="ARYLSULFATASE G"/>
    <property type="match status" value="1"/>
</dbReference>
<accession>S7WYY7</accession>
<evidence type="ECO:0000256" key="5">
    <source>
        <dbReference type="ARBA" id="ARBA00022801"/>
    </source>
</evidence>
<evidence type="ECO:0000256" key="2">
    <source>
        <dbReference type="ARBA" id="ARBA00008779"/>
    </source>
</evidence>
<keyword evidence="3" id="KW-0479">Metal-binding</keyword>
<dbReference type="EC" id="3.1.6.1" evidence="8"/>
<gene>
    <name evidence="8" type="ORF">ADICYQ_1910</name>
</gene>
<evidence type="ECO:0000256" key="3">
    <source>
        <dbReference type="ARBA" id="ARBA00022723"/>
    </source>
</evidence>
<evidence type="ECO:0000256" key="1">
    <source>
        <dbReference type="ARBA" id="ARBA00001913"/>
    </source>
</evidence>
<evidence type="ECO:0000259" key="7">
    <source>
        <dbReference type="Pfam" id="PF00884"/>
    </source>
</evidence>
<organism evidence="8 9">
    <name type="scientific">Cyclobacterium qasimii M12-11B</name>
    <dbReference type="NCBI Taxonomy" id="641524"/>
    <lineage>
        <taxon>Bacteria</taxon>
        <taxon>Pseudomonadati</taxon>
        <taxon>Bacteroidota</taxon>
        <taxon>Cytophagia</taxon>
        <taxon>Cytophagales</taxon>
        <taxon>Cyclobacteriaceae</taxon>
        <taxon>Cyclobacterium</taxon>
    </lineage>
</organism>
<keyword evidence="6" id="KW-0106">Calcium</keyword>
<comment type="caution">
    <text evidence="8">The sequence shown here is derived from an EMBL/GenBank/DDBJ whole genome shotgun (WGS) entry which is preliminary data.</text>
</comment>
<dbReference type="SUPFAM" id="SSF53649">
    <property type="entry name" value="Alkaline phosphatase-like"/>
    <property type="match status" value="1"/>
</dbReference>
<dbReference type="Gene3D" id="3.40.720.10">
    <property type="entry name" value="Alkaline Phosphatase, subunit A"/>
    <property type="match status" value="1"/>
</dbReference>
<dbReference type="Gene3D" id="3.30.1120.10">
    <property type="match status" value="1"/>
</dbReference>
<dbReference type="GO" id="GO:0004065">
    <property type="term" value="F:arylsulfatase activity"/>
    <property type="evidence" value="ECO:0007669"/>
    <property type="project" value="UniProtKB-EC"/>
</dbReference>
<dbReference type="eggNOG" id="COG3119">
    <property type="taxonomic scope" value="Bacteria"/>
</dbReference>
<dbReference type="CDD" id="cd16144">
    <property type="entry name" value="ARS_like"/>
    <property type="match status" value="1"/>
</dbReference>
<dbReference type="InterPro" id="IPR024607">
    <property type="entry name" value="Sulfatase_CS"/>
</dbReference>
<dbReference type="PANTHER" id="PTHR42693">
    <property type="entry name" value="ARYLSULFATASE FAMILY MEMBER"/>
    <property type="match status" value="1"/>
</dbReference>
<evidence type="ECO:0000256" key="4">
    <source>
        <dbReference type="ARBA" id="ARBA00022729"/>
    </source>
</evidence>
<sequence>MQIPSLLKMKDIKSIFSFRKLLLSIFCFGTLLGAKGKSKVIQDPPEQPNILLIYVDDLGYGDIASYPEASGKSIAETPNIDLLIKSGMSFTNAYSSAPLCSPARAALLTGKSPARLNFEFVTKFKEDSLDWEDERWIALFKNKKLISPPITLNLPLDEVTVAEGLKGLGYDTGIVGKWHVASHNKVYKGWSFTHGPAQQGFDTAKETFGSHPYSGTKSLTQLKEGEYPEDLLTTEAVKFIEKKHESPFFLMVSHYFVHTPHLKGLEWIEEKYRAKAKQNLSEEELRYAANIELMDHYVGQVLEALDKSGQRDNTLVIFTSDNGGHPRYASHAPYRGSKWNLYEAGIRIPMVVSWPGRVTANSVSASPVIQTDFWPTFMEIGGAKLVNLEKLDGQSILPLLAGKNMVREKPLFWYFPYYHPEGEKYDEALEDIGVEDGKTSQTRPQAAIRKGQMKLIYFFDSNQVELYDLKQDPGESIDLSKARPWEAYRMKEALLDRLYASNARFPRINSQTN</sequence>
<comment type="similarity">
    <text evidence="2">Belongs to the sulfatase family.</text>
</comment>
<dbReference type="STRING" id="641524.ADICYQ_1910"/>
<evidence type="ECO:0000256" key="6">
    <source>
        <dbReference type="ARBA" id="ARBA00022837"/>
    </source>
</evidence>
<dbReference type="InterPro" id="IPR050738">
    <property type="entry name" value="Sulfatase"/>
</dbReference>
<evidence type="ECO:0000313" key="9">
    <source>
        <dbReference type="Proteomes" id="UP000014974"/>
    </source>
</evidence>
<name>S7WYY7_9BACT</name>
<dbReference type="PATRIC" id="fig|641524.5.peg.1894"/>
<dbReference type="Pfam" id="PF00884">
    <property type="entry name" value="Sulfatase"/>
    <property type="match status" value="1"/>
</dbReference>
<comment type="cofactor">
    <cofactor evidence="1">
        <name>Ca(2+)</name>
        <dbReference type="ChEBI" id="CHEBI:29108"/>
    </cofactor>
</comment>